<sequence length="90" mass="10035">MKWEKEKHPSRVRAGIMSSRGATPAGAHSGDRLWSVGFQNTPVHPTCAAATSRTDEKCARPTASQPGQGQRSPRRRLRTWHHPTYVSARF</sequence>
<proteinExistence type="predicted"/>
<comment type="caution">
    <text evidence="1">The sequence shown here is derived from an EMBL/GenBank/DDBJ whole genome shotgun (WGS) entry which is preliminary data.</text>
</comment>
<protein>
    <submittedName>
        <fullName evidence="1">Uncharacterized protein</fullName>
    </submittedName>
</protein>
<accession>A0ACC3BRF5</accession>
<evidence type="ECO:0000313" key="1">
    <source>
        <dbReference type="EMBL" id="KAK1860569.1"/>
    </source>
</evidence>
<reference evidence="1" key="1">
    <citation type="submission" date="2019-11" db="EMBL/GenBank/DDBJ databases">
        <title>Nori genome reveals adaptations in red seaweeds to the harsh intertidal environment.</title>
        <authorList>
            <person name="Wang D."/>
            <person name="Mao Y."/>
        </authorList>
    </citation>
    <scope>NUCLEOTIDE SEQUENCE</scope>
    <source>
        <tissue evidence="1">Gametophyte</tissue>
    </source>
</reference>
<gene>
    <name evidence="1" type="ORF">I4F81_003157</name>
</gene>
<dbReference type="Proteomes" id="UP000798662">
    <property type="component" value="Chromosome 1"/>
</dbReference>
<evidence type="ECO:0000313" key="2">
    <source>
        <dbReference type="Proteomes" id="UP000798662"/>
    </source>
</evidence>
<organism evidence="1 2">
    <name type="scientific">Pyropia yezoensis</name>
    <name type="common">Susabi-nori</name>
    <name type="synonym">Porphyra yezoensis</name>
    <dbReference type="NCBI Taxonomy" id="2788"/>
    <lineage>
        <taxon>Eukaryota</taxon>
        <taxon>Rhodophyta</taxon>
        <taxon>Bangiophyceae</taxon>
        <taxon>Bangiales</taxon>
        <taxon>Bangiaceae</taxon>
        <taxon>Pyropia</taxon>
    </lineage>
</organism>
<dbReference type="EMBL" id="CM020618">
    <property type="protein sequence ID" value="KAK1860569.1"/>
    <property type="molecule type" value="Genomic_DNA"/>
</dbReference>
<keyword evidence="2" id="KW-1185">Reference proteome</keyword>
<name>A0ACC3BRF5_PYRYE</name>